<feature type="compositionally biased region" description="Basic and acidic residues" evidence="1">
    <location>
        <begin position="394"/>
        <end position="408"/>
    </location>
</feature>
<accession>A0A5C6FSS2</accession>
<feature type="compositionally biased region" description="Polar residues" evidence="1">
    <location>
        <begin position="366"/>
        <end position="381"/>
    </location>
</feature>
<dbReference type="OrthoDB" id="224753at2"/>
<dbReference type="AlphaFoldDB" id="A0A5C6FSS2"/>
<dbReference type="Pfam" id="PF20013">
    <property type="entry name" value="GAP1-N2"/>
    <property type="match status" value="1"/>
</dbReference>
<sequence length="846" mass="91810">MSIEILYTSAPKGLKQGSRGFCTVVSTAGMPINLASRLEALSGYRQMYAADSPDAGKNPVTFSHLRFTISGQRKSVVSRVAAYGNDYSGRTNKLAHHVVLEPHELAQAGPAWLLQQPHLMQTSWDGTCATPATGPVIPQSDQPARVCSMWKSVTGDAAWGGAVANALIQSSGKPCWIIYSIEQRDQLLPLLNEAIAILPIERRWDATFSTYATQLPPDVECSVRCVVEGSEEARMAAARGTVIRLQPAPYAGAVDELAILARGQKPPSTTSRPTVRQTVSQSSAVITNEEVVDQFFNAPEPSLVGSQQSPPPIPQGPPPRRNFKRVEEEKGSRWLLPIATASVFGIAGLAYLFFQAMSVSAPTSLATTASQGGTPTQTKPVNSEDPQEDPALEAPKEADDRARERDAGKNAAASVKVGSNDARIADSEVGDADDNGAAEKDANSKDSSANEAEVEGDGTAGNNSETKDVDSGKEGASDPENRGSKGDNHGGNNREGRIKEAASTAGESAKESESEGNPENMPEVTVKGVTSKPALSVRVTLLQLLTSEMTLVAVRDVPDVVTERKYGIALTKLPEGSVPQGHLNMVTSKPNWYASIQPKSESGSRTYGVEVPGDHFDCKFVLVPESKKIYVAVNPRDGFLTRESSGTSIAGDISKLKEAYKQLLATHRQLSKFDRPDNTRASVPSEKWFRTVEASFRANGYEEEFEQLRKLGDSYRDIIRTDQKQVSIKAIDATRLKVEEAFHFLEEYKNIVERKQASDKRNLSYQTEIHEKYAVAVAVAINENLQPVSDSISRVERIAKRMVNVPYRDSTGWTIRVYQKPLTGNHEDLISEFPVDLAVTVADKAK</sequence>
<dbReference type="RefSeq" id="WP_146412410.1">
    <property type="nucleotide sequence ID" value="NZ_SJPZ01000001.1"/>
</dbReference>
<gene>
    <name evidence="4" type="ORF">V7x_14930</name>
</gene>
<feature type="domain" description="GTPase-associated protein 1 N-terminal" evidence="2">
    <location>
        <begin position="4"/>
        <end position="127"/>
    </location>
</feature>
<dbReference type="Proteomes" id="UP000316476">
    <property type="component" value="Unassembled WGS sequence"/>
</dbReference>
<comment type="caution">
    <text evidence="4">The sequence shown here is derived from an EMBL/GenBank/DDBJ whole genome shotgun (WGS) entry which is preliminary data.</text>
</comment>
<evidence type="ECO:0000259" key="3">
    <source>
        <dbReference type="Pfam" id="PF20014"/>
    </source>
</evidence>
<protein>
    <submittedName>
        <fullName evidence="4">Uncharacterized protein</fullName>
    </submittedName>
</protein>
<name>A0A5C6FSS2_9PLAN</name>
<dbReference type="InterPro" id="IPR045402">
    <property type="entry name" value="GAP1-N2"/>
</dbReference>
<feature type="region of interest" description="Disordered" evidence="1">
    <location>
        <begin position="300"/>
        <end position="326"/>
    </location>
</feature>
<evidence type="ECO:0000313" key="5">
    <source>
        <dbReference type="Proteomes" id="UP000316476"/>
    </source>
</evidence>
<feature type="region of interest" description="Disordered" evidence="1">
    <location>
        <begin position="366"/>
        <end position="527"/>
    </location>
</feature>
<proteinExistence type="predicted"/>
<dbReference type="Pfam" id="PF20014">
    <property type="entry name" value="GAP1-M"/>
    <property type="match status" value="1"/>
</dbReference>
<feature type="compositionally biased region" description="Pro residues" evidence="1">
    <location>
        <begin position="309"/>
        <end position="320"/>
    </location>
</feature>
<evidence type="ECO:0000259" key="2">
    <source>
        <dbReference type="Pfam" id="PF20013"/>
    </source>
</evidence>
<feature type="domain" description="GTPase-associated protein 1 middle" evidence="3">
    <location>
        <begin position="153"/>
        <end position="243"/>
    </location>
</feature>
<dbReference type="EMBL" id="SJPZ01000001">
    <property type="protein sequence ID" value="TWU65939.1"/>
    <property type="molecule type" value="Genomic_DNA"/>
</dbReference>
<organism evidence="4 5">
    <name type="scientific">Crateriforma conspicua</name>
    <dbReference type="NCBI Taxonomy" id="2527996"/>
    <lineage>
        <taxon>Bacteria</taxon>
        <taxon>Pseudomonadati</taxon>
        <taxon>Planctomycetota</taxon>
        <taxon>Planctomycetia</taxon>
        <taxon>Planctomycetales</taxon>
        <taxon>Planctomycetaceae</taxon>
        <taxon>Crateriforma</taxon>
    </lineage>
</organism>
<evidence type="ECO:0000313" key="4">
    <source>
        <dbReference type="EMBL" id="TWU65939.1"/>
    </source>
</evidence>
<feature type="compositionally biased region" description="Basic and acidic residues" evidence="1">
    <location>
        <begin position="465"/>
        <end position="500"/>
    </location>
</feature>
<evidence type="ECO:0000256" key="1">
    <source>
        <dbReference type="SAM" id="MobiDB-lite"/>
    </source>
</evidence>
<reference evidence="4 5" key="1">
    <citation type="submission" date="2019-02" db="EMBL/GenBank/DDBJ databases">
        <title>Deep-cultivation of Planctomycetes and their phenomic and genomic characterization uncovers novel biology.</title>
        <authorList>
            <person name="Wiegand S."/>
            <person name="Jogler M."/>
            <person name="Boedeker C."/>
            <person name="Pinto D."/>
            <person name="Vollmers J."/>
            <person name="Rivas-Marin E."/>
            <person name="Kohn T."/>
            <person name="Peeters S.H."/>
            <person name="Heuer A."/>
            <person name="Rast P."/>
            <person name="Oberbeckmann S."/>
            <person name="Bunk B."/>
            <person name="Jeske O."/>
            <person name="Meyerdierks A."/>
            <person name="Storesund J.E."/>
            <person name="Kallscheuer N."/>
            <person name="Luecker S."/>
            <person name="Lage O.M."/>
            <person name="Pohl T."/>
            <person name="Merkel B.J."/>
            <person name="Hornburger P."/>
            <person name="Mueller R.-W."/>
            <person name="Bruemmer F."/>
            <person name="Labrenz M."/>
            <person name="Spormann A.M."/>
            <person name="Op Den Camp H."/>
            <person name="Overmann J."/>
            <person name="Amann R."/>
            <person name="Jetten M.S.M."/>
            <person name="Mascher T."/>
            <person name="Medema M.H."/>
            <person name="Devos D.P."/>
            <person name="Kaster A.-K."/>
            <person name="Ovreas L."/>
            <person name="Rohde M."/>
            <person name="Galperin M.Y."/>
            <person name="Jogler C."/>
        </authorList>
    </citation>
    <scope>NUCLEOTIDE SEQUENCE [LARGE SCALE GENOMIC DNA]</scope>
    <source>
        <strain evidence="4 5">V7</strain>
    </source>
</reference>
<dbReference type="InterPro" id="IPR045401">
    <property type="entry name" value="GAP1-M"/>
</dbReference>